<dbReference type="InterPro" id="IPR029099">
    <property type="entry name" value="Pribosyltran_N"/>
</dbReference>
<dbReference type="Proteomes" id="UP000198510">
    <property type="component" value="Unassembled WGS sequence"/>
</dbReference>
<keyword evidence="6" id="KW-0067">ATP-binding</keyword>
<dbReference type="InterPro" id="IPR029057">
    <property type="entry name" value="PRTase-like"/>
</dbReference>
<evidence type="ECO:0000313" key="11">
    <source>
        <dbReference type="EMBL" id="SDK31403.1"/>
    </source>
</evidence>
<dbReference type="GO" id="GO:0016301">
    <property type="term" value="F:kinase activity"/>
    <property type="evidence" value="ECO:0007669"/>
    <property type="project" value="UniProtKB-KW"/>
</dbReference>
<evidence type="ECO:0000256" key="7">
    <source>
        <dbReference type="ARBA" id="ARBA00049535"/>
    </source>
</evidence>
<name>A0A1G9AVY3_9BACT</name>
<evidence type="ECO:0000256" key="5">
    <source>
        <dbReference type="ARBA" id="ARBA00022777"/>
    </source>
</evidence>
<feature type="domain" description="Phosphoribosyltransferase" evidence="9">
    <location>
        <begin position="158"/>
        <end position="254"/>
    </location>
</feature>
<dbReference type="CDD" id="cd06223">
    <property type="entry name" value="PRTases_typeI"/>
    <property type="match status" value="1"/>
</dbReference>
<dbReference type="PANTHER" id="PTHR10210:SF32">
    <property type="entry name" value="RIBOSE-PHOSPHATE PYROPHOSPHOKINASE 2"/>
    <property type="match status" value="1"/>
</dbReference>
<comment type="catalytic activity">
    <reaction evidence="7">
        <text>D-ribose 5-phosphate + ATP = 5-phospho-alpha-D-ribose 1-diphosphate + AMP + H(+)</text>
        <dbReference type="Rhea" id="RHEA:15609"/>
        <dbReference type="ChEBI" id="CHEBI:15378"/>
        <dbReference type="ChEBI" id="CHEBI:30616"/>
        <dbReference type="ChEBI" id="CHEBI:58017"/>
        <dbReference type="ChEBI" id="CHEBI:78346"/>
        <dbReference type="ChEBI" id="CHEBI:456215"/>
        <dbReference type="EC" id="2.7.6.1"/>
    </reaction>
</comment>
<organism evidence="11 12">
    <name type="scientific">Catalinimonas alkaloidigena</name>
    <dbReference type="NCBI Taxonomy" id="1075417"/>
    <lineage>
        <taxon>Bacteria</taxon>
        <taxon>Pseudomonadati</taxon>
        <taxon>Bacteroidota</taxon>
        <taxon>Cytophagia</taxon>
        <taxon>Cytophagales</taxon>
        <taxon>Catalimonadaceae</taxon>
        <taxon>Catalinimonas</taxon>
    </lineage>
</organism>
<dbReference type="OrthoDB" id="643885at2"/>
<dbReference type="AlphaFoldDB" id="A0A1G9AVY3"/>
<proteinExistence type="inferred from homology"/>
<evidence type="ECO:0000256" key="6">
    <source>
        <dbReference type="ARBA" id="ARBA00022840"/>
    </source>
</evidence>
<dbReference type="GO" id="GO:0005737">
    <property type="term" value="C:cytoplasm"/>
    <property type="evidence" value="ECO:0007669"/>
    <property type="project" value="TreeGrafter"/>
</dbReference>
<dbReference type="STRING" id="1075417.SAMN05421823_102424"/>
<dbReference type="InterPro" id="IPR000836">
    <property type="entry name" value="PRTase_dom"/>
</dbReference>
<dbReference type="PANTHER" id="PTHR10210">
    <property type="entry name" value="RIBOSE-PHOSPHATE DIPHOSPHOKINASE FAMILY MEMBER"/>
    <property type="match status" value="1"/>
</dbReference>
<reference evidence="11 12" key="1">
    <citation type="submission" date="2016-10" db="EMBL/GenBank/DDBJ databases">
        <authorList>
            <person name="de Groot N.N."/>
        </authorList>
    </citation>
    <scope>NUCLEOTIDE SEQUENCE [LARGE SCALE GENOMIC DNA]</scope>
    <source>
        <strain evidence="11 12">DSM 25186</strain>
    </source>
</reference>
<evidence type="ECO:0000256" key="2">
    <source>
        <dbReference type="ARBA" id="ARBA00022679"/>
    </source>
</evidence>
<dbReference type="SUPFAM" id="SSF53271">
    <property type="entry name" value="PRTase-like"/>
    <property type="match status" value="2"/>
</dbReference>
<dbReference type="GO" id="GO:0004749">
    <property type="term" value="F:ribose phosphate diphosphokinase activity"/>
    <property type="evidence" value="ECO:0007669"/>
    <property type="project" value="UniProtKB-EC"/>
</dbReference>
<keyword evidence="3 8" id="KW-0545">Nucleotide biosynthesis</keyword>
<keyword evidence="12" id="KW-1185">Reference proteome</keyword>
<evidence type="ECO:0000256" key="4">
    <source>
        <dbReference type="ARBA" id="ARBA00022741"/>
    </source>
</evidence>
<dbReference type="EC" id="2.7.6.1" evidence="1"/>
<dbReference type="Pfam" id="PF00156">
    <property type="entry name" value="Pribosyltran"/>
    <property type="match status" value="1"/>
</dbReference>
<keyword evidence="4" id="KW-0547">Nucleotide-binding</keyword>
<dbReference type="GO" id="GO:0005524">
    <property type="term" value="F:ATP binding"/>
    <property type="evidence" value="ECO:0007669"/>
    <property type="project" value="UniProtKB-KW"/>
</dbReference>
<dbReference type="NCBIfam" id="TIGR01251">
    <property type="entry name" value="ribP_PPkin"/>
    <property type="match status" value="1"/>
</dbReference>
<dbReference type="RefSeq" id="WP_089680065.1">
    <property type="nucleotide sequence ID" value="NZ_FNFO01000002.1"/>
</dbReference>
<accession>A0A1G9AVY3</accession>
<evidence type="ECO:0000259" key="9">
    <source>
        <dbReference type="Pfam" id="PF00156"/>
    </source>
</evidence>
<evidence type="ECO:0000256" key="3">
    <source>
        <dbReference type="ARBA" id="ARBA00022727"/>
    </source>
</evidence>
<evidence type="ECO:0000313" key="12">
    <source>
        <dbReference type="Proteomes" id="UP000198510"/>
    </source>
</evidence>
<dbReference type="GO" id="GO:0006164">
    <property type="term" value="P:purine nucleotide biosynthetic process"/>
    <property type="evidence" value="ECO:0007669"/>
    <property type="project" value="TreeGrafter"/>
</dbReference>
<evidence type="ECO:0000256" key="8">
    <source>
        <dbReference type="RuleBase" id="RU004324"/>
    </source>
</evidence>
<dbReference type="GO" id="GO:0002189">
    <property type="term" value="C:ribose phosphate diphosphokinase complex"/>
    <property type="evidence" value="ECO:0007669"/>
    <property type="project" value="TreeGrafter"/>
</dbReference>
<dbReference type="GO" id="GO:0000287">
    <property type="term" value="F:magnesium ion binding"/>
    <property type="evidence" value="ECO:0007669"/>
    <property type="project" value="InterPro"/>
</dbReference>
<dbReference type="Pfam" id="PF13793">
    <property type="entry name" value="Pribosyltran_N"/>
    <property type="match status" value="1"/>
</dbReference>
<keyword evidence="5 11" id="KW-0418">Kinase</keyword>
<dbReference type="GO" id="GO:0006015">
    <property type="term" value="P:5-phosphoribose 1-diphosphate biosynthetic process"/>
    <property type="evidence" value="ECO:0007669"/>
    <property type="project" value="TreeGrafter"/>
</dbReference>
<dbReference type="Gene3D" id="3.40.50.2020">
    <property type="match status" value="2"/>
</dbReference>
<dbReference type="EMBL" id="FNFO01000002">
    <property type="protein sequence ID" value="SDK31403.1"/>
    <property type="molecule type" value="Genomic_DNA"/>
</dbReference>
<evidence type="ECO:0000259" key="10">
    <source>
        <dbReference type="Pfam" id="PF13793"/>
    </source>
</evidence>
<gene>
    <name evidence="11" type="ORF">SAMN05421823_102424</name>
</gene>
<protein>
    <recommendedName>
        <fullName evidence="1">ribose-phosphate diphosphokinase</fullName>
        <ecNumber evidence="1">2.7.6.1</ecNumber>
    </recommendedName>
</protein>
<evidence type="ECO:0000256" key="1">
    <source>
        <dbReference type="ARBA" id="ARBA00013247"/>
    </source>
</evidence>
<keyword evidence="2" id="KW-0808">Transferase</keyword>
<feature type="domain" description="Ribose-phosphate pyrophosphokinase N-terminal" evidence="10">
    <location>
        <begin position="8"/>
        <end position="118"/>
    </location>
</feature>
<comment type="similarity">
    <text evidence="8">Belongs to the ribose-phosphate pyrophosphokinase family.</text>
</comment>
<dbReference type="SMART" id="SM01400">
    <property type="entry name" value="Pribosyltran_N"/>
    <property type="match status" value="1"/>
</dbReference>
<sequence length="309" mass="34426">MSAINKLLFSTQAYHYLKKKMLATGRFQDGLTETRLFPDGERYQRILTQPREFDAYVLGGTISDADTLELYDLASGLTELGARSLTLMIPYFGYGTMERSIKKGEIVTAKTRARLLSSIPTADYGNHILMLDLHSEGLPHYFEGNVRAFHIYAKDVIIAQAREMGGKKFVLACTDAGRAKWVESLANDMHVDAAFVFKRRINGSQTEVAHINADVQDRHVIIYDDMIRTGSSLIHAAEAYHKAGAKRIDVLTTHGLFIGNAYTELRNSGLFTLICSTDSHPNATRIQDKQYRLCSVADLLTQNALTIGA</sequence>
<dbReference type="InterPro" id="IPR005946">
    <property type="entry name" value="Rib-P_diPkinase"/>
</dbReference>